<organism evidence="6 7">
    <name type="scientific">Vanilla planifolia</name>
    <name type="common">Vanilla</name>
    <dbReference type="NCBI Taxonomy" id="51239"/>
    <lineage>
        <taxon>Eukaryota</taxon>
        <taxon>Viridiplantae</taxon>
        <taxon>Streptophyta</taxon>
        <taxon>Embryophyta</taxon>
        <taxon>Tracheophyta</taxon>
        <taxon>Spermatophyta</taxon>
        <taxon>Magnoliopsida</taxon>
        <taxon>Liliopsida</taxon>
        <taxon>Asparagales</taxon>
        <taxon>Orchidaceae</taxon>
        <taxon>Vanilloideae</taxon>
        <taxon>Vanilleae</taxon>
        <taxon>Vanilla</taxon>
    </lineage>
</organism>
<evidence type="ECO:0000256" key="4">
    <source>
        <dbReference type="ARBA" id="ARBA00023134"/>
    </source>
</evidence>
<comment type="caution">
    <text evidence="6">The sequence shown here is derived from an EMBL/GenBank/DDBJ whole genome shotgun (WGS) entry which is preliminary data.</text>
</comment>
<keyword evidence="5" id="KW-0812">Transmembrane</keyword>
<dbReference type="GO" id="GO:0003924">
    <property type="term" value="F:GTPase activity"/>
    <property type="evidence" value="ECO:0007669"/>
    <property type="project" value="InterPro"/>
</dbReference>
<protein>
    <submittedName>
        <fullName evidence="6">Uncharacterized protein</fullName>
    </submittedName>
</protein>
<dbReference type="OrthoDB" id="61815at2759"/>
<proteinExistence type="predicted"/>
<gene>
    <name evidence="6" type="ORF">HPP92_017076</name>
</gene>
<keyword evidence="4" id="KW-0342">GTP-binding</keyword>
<dbReference type="GO" id="GO:0005525">
    <property type="term" value="F:GTP binding"/>
    <property type="evidence" value="ECO:0007669"/>
    <property type="project" value="UniProtKB-KW"/>
</dbReference>
<keyword evidence="5" id="KW-1133">Transmembrane helix</keyword>
<keyword evidence="1" id="KW-0963">Cytoplasm</keyword>
<name>A0A835QFD2_VANPL</name>
<dbReference type="InterPro" id="IPR043358">
    <property type="entry name" value="GNL1-like"/>
</dbReference>
<feature type="transmembrane region" description="Helical" evidence="5">
    <location>
        <begin position="167"/>
        <end position="186"/>
    </location>
</feature>
<keyword evidence="5" id="KW-0472">Membrane</keyword>
<reference evidence="6 7" key="1">
    <citation type="journal article" date="2020" name="Nat. Food">
        <title>A phased Vanilla planifolia genome enables genetic improvement of flavour and production.</title>
        <authorList>
            <person name="Hasing T."/>
            <person name="Tang H."/>
            <person name="Brym M."/>
            <person name="Khazi F."/>
            <person name="Huang T."/>
            <person name="Chambers A.H."/>
        </authorList>
    </citation>
    <scope>NUCLEOTIDE SEQUENCE [LARGE SCALE GENOMIC DNA]</scope>
    <source>
        <tissue evidence="6">Leaf</tissue>
    </source>
</reference>
<dbReference type="AlphaFoldDB" id="A0A835QFD2"/>
<sequence>MGGIKEKSGGLGRALIRKHSQMVQQSKEKGLALRLQQRKVIESVTDISDIDAAVEQAEEAALLYSSENPGPILRIDPDRGVIRTEERKRLQKEEAALHANNLRVPRRPTWHSKMSAEELDVAEKQAFLSWRRSLASLEENENLVLTPFEKNLDIWRQLWRVLERSDLLVMVVLMPGILCFTTVLILRHMHGR</sequence>
<dbReference type="PANTHER" id="PTHR45709">
    <property type="entry name" value="LARGE SUBUNIT GTPASE 1 HOMOLOG-RELATED"/>
    <property type="match status" value="1"/>
</dbReference>
<dbReference type="Proteomes" id="UP000639772">
    <property type="component" value="Chromosome 9"/>
</dbReference>
<evidence type="ECO:0000256" key="1">
    <source>
        <dbReference type="ARBA" id="ARBA00022490"/>
    </source>
</evidence>
<evidence type="ECO:0000256" key="3">
    <source>
        <dbReference type="ARBA" id="ARBA00022801"/>
    </source>
</evidence>
<evidence type="ECO:0000256" key="5">
    <source>
        <dbReference type="SAM" id="Phobius"/>
    </source>
</evidence>
<dbReference type="EMBL" id="JADCNM010000009">
    <property type="protein sequence ID" value="KAG0467748.1"/>
    <property type="molecule type" value="Genomic_DNA"/>
</dbReference>
<keyword evidence="3" id="KW-0378">Hydrolase</keyword>
<keyword evidence="2" id="KW-0547">Nucleotide-binding</keyword>
<dbReference type="PANTHER" id="PTHR45709:SF2">
    <property type="entry name" value="LARGE SUBUNIT GTPASE 1 HOMOLOG"/>
    <property type="match status" value="1"/>
</dbReference>
<dbReference type="GO" id="GO:0005829">
    <property type="term" value="C:cytosol"/>
    <property type="evidence" value="ECO:0007669"/>
    <property type="project" value="TreeGrafter"/>
</dbReference>
<evidence type="ECO:0000313" key="7">
    <source>
        <dbReference type="Proteomes" id="UP000639772"/>
    </source>
</evidence>
<evidence type="ECO:0000313" key="6">
    <source>
        <dbReference type="EMBL" id="KAG0467748.1"/>
    </source>
</evidence>
<evidence type="ECO:0000256" key="2">
    <source>
        <dbReference type="ARBA" id="ARBA00022741"/>
    </source>
</evidence>
<accession>A0A835QFD2</accession>